<name>A0AAD4D6A0_9FUNG</name>
<dbReference type="EMBL" id="JAAAIL010001386">
    <property type="protein sequence ID" value="KAG0269895.1"/>
    <property type="molecule type" value="Genomic_DNA"/>
</dbReference>
<gene>
    <name evidence="2" type="ORF">BGZ95_001870</name>
</gene>
<feature type="compositionally biased region" description="Low complexity" evidence="1">
    <location>
        <begin position="1"/>
        <end position="33"/>
    </location>
</feature>
<organism evidence="2 3">
    <name type="scientific">Linnemannia exigua</name>
    <dbReference type="NCBI Taxonomy" id="604196"/>
    <lineage>
        <taxon>Eukaryota</taxon>
        <taxon>Fungi</taxon>
        <taxon>Fungi incertae sedis</taxon>
        <taxon>Mucoromycota</taxon>
        <taxon>Mortierellomycotina</taxon>
        <taxon>Mortierellomycetes</taxon>
        <taxon>Mortierellales</taxon>
        <taxon>Mortierellaceae</taxon>
        <taxon>Linnemannia</taxon>
    </lineage>
</organism>
<evidence type="ECO:0000313" key="2">
    <source>
        <dbReference type="EMBL" id="KAG0269895.1"/>
    </source>
</evidence>
<sequence>MSSSQQVQQAGQQHQATIRSIKSASATTSATIKQAEDNRRVEDAARTRRKIADLEISNSSLLSVNQSLEATIRKQASEIQELRIQMQSAQYGELGVTAADLALAQSVEAIELTEEEKQDDLTFKRLCQSIEHMIYEAKSALDQCSKPPGVKVLSLHDMYEKEIQEEEEEGDDDDEEDDENADNEYGREMSHMTFVQDGDEDEYADIGIGSKHSSMKTEYSIEVIAPQDDDPADRNVGKANNGGQQQERENRLKQQQHKQQQRSREPSSTRRDSGLSRSSGESLRSHKLQPDRDNSNGNGIVDEVNLDGSDREDNSDTRFTNSPHIMISSAGVLEAPTIVS</sequence>
<proteinExistence type="predicted"/>
<feature type="region of interest" description="Disordered" evidence="1">
    <location>
        <begin position="163"/>
        <end position="187"/>
    </location>
</feature>
<dbReference type="PANTHER" id="PTHR38701">
    <property type="entry name" value="CHROMOSOME 8, WHOLE GENOME SHOTGUN SEQUENCE"/>
    <property type="match status" value="1"/>
</dbReference>
<evidence type="ECO:0000313" key="3">
    <source>
        <dbReference type="Proteomes" id="UP001194580"/>
    </source>
</evidence>
<protein>
    <submittedName>
        <fullName evidence="2">Uncharacterized protein</fullName>
    </submittedName>
</protein>
<feature type="region of interest" description="Disordered" evidence="1">
    <location>
        <begin position="1"/>
        <end position="44"/>
    </location>
</feature>
<evidence type="ECO:0000256" key="1">
    <source>
        <dbReference type="SAM" id="MobiDB-lite"/>
    </source>
</evidence>
<feature type="compositionally biased region" description="Acidic residues" evidence="1">
    <location>
        <begin position="163"/>
        <end position="182"/>
    </location>
</feature>
<feature type="compositionally biased region" description="Basic and acidic residues" evidence="1">
    <location>
        <begin position="34"/>
        <end position="44"/>
    </location>
</feature>
<dbReference type="PANTHER" id="PTHR38701:SF1">
    <property type="entry name" value="UP-REGULATED DURING SEPTATION PROTEIN 1 DOMAIN-CONTAINING PROTEIN"/>
    <property type="match status" value="1"/>
</dbReference>
<dbReference type="Proteomes" id="UP001194580">
    <property type="component" value="Unassembled WGS sequence"/>
</dbReference>
<dbReference type="AlphaFoldDB" id="A0AAD4D6A0"/>
<comment type="caution">
    <text evidence="2">The sequence shown here is derived from an EMBL/GenBank/DDBJ whole genome shotgun (WGS) entry which is preliminary data.</text>
</comment>
<reference evidence="2" key="1">
    <citation type="journal article" date="2020" name="Fungal Divers.">
        <title>Resolving the Mortierellaceae phylogeny through synthesis of multi-gene phylogenetics and phylogenomics.</title>
        <authorList>
            <person name="Vandepol N."/>
            <person name="Liber J."/>
            <person name="Desiro A."/>
            <person name="Na H."/>
            <person name="Kennedy M."/>
            <person name="Barry K."/>
            <person name="Grigoriev I.V."/>
            <person name="Miller A.N."/>
            <person name="O'Donnell K."/>
            <person name="Stajich J.E."/>
            <person name="Bonito G."/>
        </authorList>
    </citation>
    <scope>NUCLEOTIDE SEQUENCE</scope>
    <source>
        <strain evidence="2">NRRL 28262</strain>
    </source>
</reference>
<keyword evidence="3" id="KW-1185">Reference proteome</keyword>
<feature type="compositionally biased region" description="Basic and acidic residues" evidence="1">
    <location>
        <begin position="262"/>
        <end position="274"/>
    </location>
</feature>
<accession>A0AAD4D6A0</accession>
<feature type="region of interest" description="Disordered" evidence="1">
    <location>
        <begin position="225"/>
        <end position="322"/>
    </location>
</feature>